<gene>
    <name evidence="2" type="ORF">SAMN04489723_10929</name>
</gene>
<feature type="domain" description="HEPN AbiU2-like" evidence="1">
    <location>
        <begin position="3"/>
        <end position="158"/>
    </location>
</feature>
<evidence type="ECO:0000259" key="1">
    <source>
        <dbReference type="Pfam" id="PF18734"/>
    </source>
</evidence>
<dbReference type="AlphaFoldDB" id="A0A1I1AUC9"/>
<protein>
    <recommendedName>
        <fullName evidence="1">HEPN AbiU2-like domain-containing protein</fullName>
    </recommendedName>
</protein>
<dbReference type="InterPro" id="IPR040704">
    <property type="entry name" value="HEPN_AbiU2"/>
</dbReference>
<dbReference type="Pfam" id="PF18734">
    <property type="entry name" value="HEPN_AbiU2"/>
    <property type="match status" value="1"/>
</dbReference>
<dbReference type="Proteomes" id="UP000198790">
    <property type="component" value="Unassembled WGS sequence"/>
</dbReference>
<dbReference type="EMBL" id="FOKK01000009">
    <property type="protein sequence ID" value="SFB40048.1"/>
    <property type="molecule type" value="Genomic_DNA"/>
</dbReference>
<name>A0A1I1AUC9_9BACT</name>
<dbReference type="OrthoDB" id="9841679at2"/>
<keyword evidence="3" id="KW-1185">Reference proteome</keyword>
<proteinExistence type="predicted"/>
<evidence type="ECO:0000313" key="3">
    <source>
        <dbReference type="Proteomes" id="UP000198790"/>
    </source>
</evidence>
<reference evidence="2 3" key="1">
    <citation type="submission" date="2016-10" db="EMBL/GenBank/DDBJ databases">
        <authorList>
            <person name="de Groot N.N."/>
        </authorList>
    </citation>
    <scope>NUCLEOTIDE SEQUENCE [LARGE SCALE GENOMIC DNA]</scope>
    <source>
        <strain evidence="2 3">DSM 23399</strain>
    </source>
</reference>
<dbReference type="RefSeq" id="WP_092898014.1">
    <property type="nucleotide sequence ID" value="NZ_FOKK01000009.1"/>
</dbReference>
<evidence type="ECO:0000313" key="2">
    <source>
        <dbReference type="EMBL" id="SFB40048.1"/>
    </source>
</evidence>
<sequence length="237" mass="27794">MDLQKFFQEGLASDLIMAERHYFVYRTIGEHAHLINLAAKSTERSALNYMQEAAMNMTLISLSKIYDSKSRNKNYLVRSLDSLIDMGGQIDAHFPYSLEYFEAFEKLEKLVQIPFASKVISTKDELFNYFKTILKSQIVKIKVDHLKIVRDKYIVHNEHLDEVPHIPDFWEEVAFLLDLGKLISSIVGNIFLHTEYININEVGPNRIHYSVLFDFHWLIEMIGKVVGKEDFVQWWED</sequence>
<accession>A0A1I1AUC9</accession>
<dbReference type="STRING" id="237018.SAMN04489723_10929"/>
<organism evidence="2 3">
    <name type="scientific">Algoriphagus aquimarinus</name>
    <dbReference type="NCBI Taxonomy" id="237018"/>
    <lineage>
        <taxon>Bacteria</taxon>
        <taxon>Pseudomonadati</taxon>
        <taxon>Bacteroidota</taxon>
        <taxon>Cytophagia</taxon>
        <taxon>Cytophagales</taxon>
        <taxon>Cyclobacteriaceae</taxon>
        <taxon>Algoriphagus</taxon>
    </lineage>
</organism>